<organism evidence="9">
    <name type="scientific">uncultured Solirubrobacteraceae bacterium</name>
    <dbReference type="NCBI Taxonomy" id="1162706"/>
    <lineage>
        <taxon>Bacteria</taxon>
        <taxon>Bacillati</taxon>
        <taxon>Actinomycetota</taxon>
        <taxon>Thermoleophilia</taxon>
        <taxon>Solirubrobacterales</taxon>
        <taxon>Solirubrobacteraceae</taxon>
        <taxon>environmental samples</taxon>
    </lineage>
</organism>
<reference evidence="9" key="1">
    <citation type="submission" date="2020-02" db="EMBL/GenBank/DDBJ databases">
        <authorList>
            <person name="Meier V. D."/>
        </authorList>
    </citation>
    <scope>NUCLEOTIDE SEQUENCE</scope>
    <source>
        <strain evidence="9">AVDCRST_MAG38</strain>
    </source>
</reference>
<dbReference type="EMBL" id="CADCVJ010000154">
    <property type="protein sequence ID" value="CAA9478831.1"/>
    <property type="molecule type" value="Genomic_DNA"/>
</dbReference>
<keyword evidence="3" id="KW-1003">Cell membrane</keyword>
<dbReference type="PANTHER" id="PTHR43386">
    <property type="entry name" value="OLIGOPEPTIDE TRANSPORT SYSTEM PERMEASE PROTEIN APPC"/>
    <property type="match status" value="1"/>
</dbReference>
<evidence type="ECO:0000259" key="8">
    <source>
        <dbReference type="PROSITE" id="PS50928"/>
    </source>
</evidence>
<feature type="transmembrane region" description="Helical" evidence="7">
    <location>
        <begin position="90"/>
        <end position="116"/>
    </location>
</feature>
<keyword evidence="4 7" id="KW-0812">Transmembrane</keyword>
<evidence type="ECO:0000256" key="2">
    <source>
        <dbReference type="ARBA" id="ARBA00022448"/>
    </source>
</evidence>
<dbReference type="GO" id="GO:0005886">
    <property type="term" value="C:plasma membrane"/>
    <property type="evidence" value="ECO:0007669"/>
    <property type="project" value="UniProtKB-SubCell"/>
</dbReference>
<dbReference type="CDD" id="cd06261">
    <property type="entry name" value="TM_PBP2"/>
    <property type="match status" value="1"/>
</dbReference>
<keyword evidence="2 7" id="KW-0813">Transport</keyword>
<protein>
    <submittedName>
        <fullName evidence="9">Dipeptide transport system permease protein DppC</fullName>
    </submittedName>
</protein>
<dbReference type="SUPFAM" id="SSF161098">
    <property type="entry name" value="MetI-like"/>
    <property type="match status" value="1"/>
</dbReference>
<dbReference type="AlphaFoldDB" id="A0A6J4RPS6"/>
<comment type="subcellular location">
    <subcellularLocation>
        <location evidence="1 7">Cell membrane</location>
        <topology evidence="1 7">Multi-pass membrane protein</topology>
    </subcellularLocation>
</comment>
<feature type="transmembrane region" description="Helical" evidence="7">
    <location>
        <begin position="30"/>
        <end position="49"/>
    </location>
</feature>
<dbReference type="InterPro" id="IPR035906">
    <property type="entry name" value="MetI-like_sf"/>
</dbReference>
<comment type="similarity">
    <text evidence="7">Belongs to the binding-protein-dependent transport system permease family.</text>
</comment>
<evidence type="ECO:0000256" key="3">
    <source>
        <dbReference type="ARBA" id="ARBA00022475"/>
    </source>
</evidence>
<dbReference type="PROSITE" id="PS50928">
    <property type="entry name" value="ABC_TM1"/>
    <property type="match status" value="1"/>
</dbReference>
<evidence type="ECO:0000256" key="1">
    <source>
        <dbReference type="ARBA" id="ARBA00004651"/>
    </source>
</evidence>
<evidence type="ECO:0000256" key="5">
    <source>
        <dbReference type="ARBA" id="ARBA00022989"/>
    </source>
</evidence>
<gene>
    <name evidence="9" type="ORF">AVDCRST_MAG38-1810</name>
</gene>
<keyword evidence="6 7" id="KW-0472">Membrane</keyword>
<evidence type="ECO:0000256" key="6">
    <source>
        <dbReference type="ARBA" id="ARBA00023136"/>
    </source>
</evidence>
<evidence type="ECO:0000313" key="9">
    <source>
        <dbReference type="EMBL" id="CAA9478831.1"/>
    </source>
</evidence>
<sequence length="286" mass="29179">MSAIEATVDTRARGRWATPSFARLGFGGRLGLALFALLVLLAAAAPLIAGDPTAPVAAPFAGPSASLPLGADDIGQDVFARILFGLRTSLLAAVVVIASGVLIGGTIGLVAGTLGGRVDALLMRLTDVFLALPGPILAIAIVAALGPSLRNTVLAVALVWWPWYARLMRNEVRALVVRPHIDAARLAGTSTARIMRRHLLPGTLAPIVVAASLDVQVLVLVLAGLSFLGLGSPPPAPELGAMAARGADYLVGNPLIPLAPGAAVFLVAFAANLAGDAVRDLMGRRS</sequence>
<feature type="transmembrane region" description="Helical" evidence="7">
    <location>
        <begin position="203"/>
        <end position="228"/>
    </location>
</feature>
<feature type="transmembrane region" description="Helical" evidence="7">
    <location>
        <begin position="128"/>
        <end position="146"/>
    </location>
</feature>
<evidence type="ECO:0000256" key="4">
    <source>
        <dbReference type="ARBA" id="ARBA00022692"/>
    </source>
</evidence>
<dbReference type="InterPro" id="IPR000515">
    <property type="entry name" value="MetI-like"/>
</dbReference>
<dbReference type="InterPro" id="IPR050366">
    <property type="entry name" value="BP-dependent_transpt_permease"/>
</dbReference>
<dbReference type="PANTHER" id="PTHR43386:SF1">
    <property type="entry name" value="D,D-DIPEPTIDE TRANSPORT SYSTEM PERMEASE PROTEIN DDPC-RELATED"/>
    <property type="match status" value="1"/>
</dbReference>
<dbReference type="GO" id="GO:0055085">
    <property type="term" value="P:transmembrane transport"/>
    <property type="evidence" value="ECO:0007669"/>
    <property type="project" value="InterPro"/>
</dbReference>
<name>A0A6J4RPS6_9ACTN</name>
<keyword evidence="5 7" id="KW-1133">Transmembrane helix</keyword>
<proteinExistence type="inferred from homology"/>
<evidence type="ECO:0000256" key="7">
    <source>
        <dbReference type="RuleBase" id="RU363032"/>
    </source>
</evidence>
<accession>A0A6J4RPS6</accession>
<dbReference type="Gene3D" id="1.10.3720.10">
    <property type="entry name" value="MetI-like"/>
    <property type="match status" value="1"/>
</dbReference>
<feature type="transmembrane region" description="Helical" evidence="7">
    <location>
        <begin position="255"/>
        <end position="275"/>
    </location>
</feature>
<feature type="domain" description="ABC transmembrane type-1" evidence="8">
    <location>
        <begin position="86"/>
        <end position="275"/>
    </location>
</feature>
<dbReference type="Pfam" id="PF00528">
    <property type="entry name" value="BPD_transp_1"/>
    <property type="match status" value="1"/>
</dbReference>